<keyword evidence="9" id="KW-0539">Nucleus</keyword>
<evidence type="ECO:0000256" key="10">
    <source>
        <dbReference type="PROSITE-ProRule" id="PRU00042"/>
    </source>
</evidence>
<evidence type="ECO:0000256" key="1">
    <source>
        <dbReference type="ARBA" id="ARBA00004123"/>
    </source>
</evidence>
<evidence type="ECO:0000256" key="12">
    <source>
        <dbReference type="SAM" id="SignalP"/>
    </source>
</evidence>
<evidence type="ECO:0000256" key="5">
    <source>
        <dbReference type="ARBA" id="ARBA00022833"/>
    </source>
</evidence>
<evidence type="ECO:0000256" key="8">
    <source>
        <dbReference type="ARBA" id="ARBA00023163"/>
    </source>
</evidence>
<evidence type="ECO:0000259" key="13">
    <source>
        <dbReference type="PROSITE" id="PS50157"/>
    </source>
</evidence>
<evidence type="ECO:0000256" key="9">
    <source>
        <dbReference type="ARBA" id="ARBA00023242"/>
    </source>
</evidence>
<feature type="region of interest" description="Disordered" evidence="11">
    <location>
        <begin position="131"/>
        <end position="161"/>
    </location>
</feature>
<dbReference type="PROSITE" id="PS50157">
    <property type="entry name" value="ZINC_FINGER_C2H2_2"/>
    <property type="match status" value="1"/>
</dbReference>
<evidence type="ECO:0000313" key="14">
    <source>
        <dbReference type="EMBL" id="OWA51520.1"/>
    </source>
</evidence>
<keyword evidence="5" id="KW-0862">Zinc</keyword>
<dbReference type="GO" id="GO:0008270">
    <property type="term" value="F:zinc ion binding"/>
    <property type="evidence" value="ECO:0007669"/>
    <property type="project" value="UniProtKB-KW"/>
</dbReference>
<comment type="caution">
    <text evidence="14">The sequence shown here is derived from an EMBL/GenBank/DDBJ whole genome shotgun (WGS) entry which is preliminary data.</text>
</comment>
<dbReference type="GO" id="GO:0005634">
    <property type="term" value="C:nucleus"/>
    <property type="evidence" value="ECO:0007669"/>
    <property type="project" value="TreeGrafter"/>
</dbReference>
<dbReference type="GO" id="GO:0061629">
    <property type="term" value="F:RNA polymerase II-specific DNA-binding transcription factor binding"/>
    <property type="evidence" value="ECO:0007669"/>
    <property type="project" value="InterPro"/>
</dbReference>
<evidence type="ECO:0000256" key="11">
    <source>
        <dbReference type="SAM" id="MobiDB-lite"/>
    </source>
</evidence>
<keyword evidence="8" id="KW-0804">Transcription</keyword>
<keyword evidence="3" id="KW-0677">Repeat</keyword>
<evidence type="ECO:0000313" key="15">
    <source>
        <dbReference type="Proteomes" id="UP000192578"/>
    </source>
</evidence>
<name>A0A9X6NCP8_HYPEX</name>
<dbReference type="InterPro" id="IPR059121">
    <property type="entry name" value="CCHC_ZFPM2-like"/>
</dbReference>
<dbReference type="InterPro" id="IPR039746">
    <property type="entry name" value="FOG"/>
</dbReference>
<feature type="compositionally biased region" description="Polar residues" evidence="11">
    <location>
        <begin position="48"/>
        <end position="59"/>
    </location>
</feature>
<feature type="compositionally biased region" description="Basic and acidic residues" evidence="11">
    <location>
        <begin position="60"/>
        <end position="75"/>
    </location>
</feature>
<keyword evidence="4 10" id="KW-0863">Zinc-finger</keyword>
<evidence type="ECO:0000256" key="4">
    <source>
        <dbReference type="ARBA" id="ARBA00022771"/>
    </source>
</evidence>
<dbReference type="InterPro" id="IPR013087">
    <property type="entry name" value="Znf_C2H2_type"/>
</dbReference>
<keyword evidence="7" id="KW-0238">DNA-binding</keyword>
<protein>
    <recommendedName>
        <fullName evidence="13">C2H2-type domain-containing protein</fullName>
    </recommendedName>
</protein>
<keyword evidence="12" id="KW-0732">Signal</keyword>
<keyword evidence="15" id="KW-1185">Reference proteome</keyword>
<dbReference type="AlphaFoldDB" id="A0A9X6NCP8"/>
<keyword evidence="2" id="KW-0479">Metal-binding</keyword>
<dbReference type="PANTHER" id="PTHR12958">
    <property type="entry name" value="FRIEND OF GATA2-RELATED"/>
    <property type="match status" value="1"/>
</dbReference>
<evidence type="ECO:0000256" key="2">
    <source>
        <dbReference type="ARBA" id="ARBA00022723"/>
    </source>
</evidence>
<feature type="region of interest" description="Disordered" evidence="11">
    <location>
        <begin position="244"/>
        <end position="265"/>
    </location>
</feature>
<dbReference type="GO" id="GO:0000122">
    <property type="term" value="P:negative regulation of transcription by RNA polymerase II"/>
    <property type="evidence" value="ECO:0007669"/>
    <property type="project" value="TreeGrafter"/>
</dbReference>
<comment type="subcellular location">
    <subcellularLocation>
        <location evidence="1">Nucleus</location>
    </subcellularLocation>
</comment>
<dbReference type="Pfam" id="PF25445">
    <property type="entry name" value="CCHC_ZFPM2"/>
    <property type="match status" value="1"/>
</dbReference>
<evidence type="ECO:0000256" key="3">
    <source>
        <dbReference type="ARBA" id="ARBA00022737"/>
    </source>
</evidence>
<feature type="signal peptide" evidence="12">
    <location>
        <begin position="1"/>
        <end position="15"/>
    </location>
</feature>
<proteinExistence type="predicted"/>
<reference evidence="15" key="1">
    <citation type="submission" date="2017-01" db="EMBL/GenBank/DDBJ databases">
        <title>Comparative genomics of anhydrobiosis in the tardigrade Hypsibius dujardini.</title>
        <authorList>
            <person name="Yoshida Y."/>
            <person name="Koutsovoulos G."/>
            <person name="Laetsch D."/>
            <person name="Stevens L."/>
            <person name="Kumar S."/>
            <person name="Horikawa D."/>
            <person name="Ishino K."/>
            <person name="Komine S."/>
            <person name="Tomita M."/>
            <person name="Blaxter M."/>
            <person name="Arakawa K."/>
        </authorList>
    </citation>
    <scope>NUCLEOTIDE SEQUENCE [LARGE SCALE GENOMIC DNA]</scope>
    <source>
        <strain evidence="15">Z151</strain>
    </source>
</reference>
<dbReference type="EMBL" id="MTYJ01000230">
    <property type="protein sequence ID" value="OWA51520.1"/>
    <property type="molecule type" value="Genomic_DNA"/>
</dbReference>
<dbReference type="OrthoDB" id="8742770at2759"/>
<sequence length="334" mass="35954">MWPLLLLLLNFYVDRAPIKSVATRDPLTSGPVIGSDSVSQKEQRQHRPTTMASTSNPESSSHDQPLDLSTKPRDSIDLLDVRRASSSSTEILQLLTKESATTKRHPCLACGIGFTSSRTLEAHQKSYCMKKPVEDPSTSSPVAPPTTLRHSSPEAEKRHSVTTTAIYTPEIPPSSEPASAPPTIRQRRTLKVAPPSMAENVSTPDSPKSGNFCPQCPFRANTLRGLRSHITKCHSKEVGGAGSGKAAVKLPRASNTGSSSRSSVIVAPKRPKIDGVCGGVSGGLAEKKKHCKYCDISFKYLSTFLAHRKYYCSVNKVGGEGLAKDGAEVFVEKS</sequence>
<dbReference type="GO" id="GO:0045944">
    <property type="term" value="P:positive regulation of transcription by RNA polymerase II"/>
    <property type="evidence" value="ECO:0007669"/>
    <property type="project" value="TreeGrafter"/>
</dbReference>
<feature type="region of interest" description="Disordered" evidence="11">
    <location>
        <begin position="23"/>
        <end position="75"/>
    </location>
</feature>
<evidence type="ECO:0000256" key="6">
    <source>
        <dbReference type="ARBA" id="ARBA00023015"/>
    </source>
</evidence>
<dbReference type="GO" id="GO:0007507">
    <property type="term" value="P:heart development"/>
    <property type="evidence" value="ECO:0007669"/>
    <property type="project" value="TreeGrafter"/>
</dbReference>
<evidence type="ECO:0000256" key="7">
    <source>
        <dbReference type="ARBA" id="ARBA00023125"/>
    </source>
</evidence>
<dbReference type="PANTHER" id="PTHR12958:SF3">
    <property type="entry name" value="ZINC FINGER PROTEIN USH"/>
    <property type="match status" value="1"/>
</dbReference>
<feature type="chain" id="PRO_5040947503" description="C2H2-type domain-containing protein" evidence="12">
    <location>
        <begin position="16"/>
        <end position="334"/>
    </location>
</feature>
<dbReference type="InterPro" id="IPR036236">
    <property type="entry name" value="Znf_C2H2_sf"/>
</dbReference>
<keyword evidence="6" id="KW-0805">Transcription regulation</keyword>
<dbReference type="SUPFAM" id="SSF57667">
    <property type="entry name" value="beta-beta-alpha zinc fingers"/>
    <property type="match status" value="2"/>
</dbReference>
<gene>
    <name evidence="14" type="ORF">BV898_15999</name>
</gene>
<dbReference type="GO" id="GO:0030154">
    <property type="term" value="P:cell differentiation"/>
    <property type="evidence" value="ECO:0007669"/>
    <property type="project" value="TreeGrafter"/>
</dbReference>
<feature type="domain" description="C2H2-type" evidence="13">
    <location>
        <begin position="105"/>
        <end position="132"/>
    </location>
</feature>
<accession>A0A9X6NCP8</accession>
<feature type="compositionally biased region" description="Low complexity" evidence="11">
    <location>
        <begin position="136"/>
        <end position="147"/>
    </location>
</feature>
<dbReference type="Proteomes" id="UP000192578">
    <property type="component" value="Unassembled WGS sequence"/>
</dbReference>
<organism evidence="14 15">
    <name type="scientific">Hypsibius exemplaris</name>
    <name type="common">Freshwater tardigrade</name>
    <dbReference type="NCBI Taxonomy" id="2072580"/>
    <lineage>
        <taxon>Eukaryota</taxon>
        <taxon>Metazoa</taxon>
        <taxon>Ecdysozoa</taxon>
        <taxon>Tardigrada</taxon>
        <taxon>Eutardigrada</taxon>
        <taxon>Parachela</taxon>
        <taxon>Hypsibioidea</taxon>
        <taxon>Hypsibiidae</taxon>
        <taxon>Hypsibius</taxon>
    </lineage>
</organism>
<dbReference type="SMART" id="SM00355">
    <property type="entry name" value="ZnF_C2H2"/>
    <property type="match status" value="3"/>
</dbReference>